<name>A0ABT4TJP5_9ACTN</name>
<gene>
    <name evidence="1" type="ORF">O4U47_10320</name>
</gene>
<dbReference type="RefSeq" id="WP_270677511.1">
    <property type="nucleotide sequence ID" value="NZ_JAQFWP010000015.1"/>
</dbReference>
<dbReference type="PANTHER" id="PTHR40053">
    <property type="entry name" value="SPORULATION-CONTROL PROTEIN SPO0M"/>
    <property type="match status" value="1"/>
</dbReference>
<dbReference type="EMBL" id="JAQFWP010000015">
    <property type="protein sequence ID" value="MDA2804908.1"/>
    <property type="molecule type" value="Genomic_DNA"/>
</dbReference>
<keyword evidence="2" id="KW-1185">Reference proteome</keyword>
<evidence type="ECO:0000313" key="1">
    <source>
        <dbReference type="EMBL" id="MDA2804908.1"/>
    </source>
</evidence>
<sequence>MIFKRMLASVGIGGATVETTLDGESVHPGGTVTGTIKVTGGSVAQTIEGISVGLRATVEKEYQYEDSEGEEHSGEYTIDVVVAEQVVCSDQMELEPEQEFELPFALTVPVEAPVTAVEGNHILEGVGLNTRLHVDNALDRKDVDPLLIEPLPVQAAVLRALHALGFELKGVDLEKGEIAGTRQKLPFYQEFEYAGGGRYAGLESLELTFLTDEEGVDVVLELDKKPGILFSEGGDTLLRLTAEHGTADPEEIAGRLHTWIHTIAGERSLI</sequence>
<organism evidence="1 2">
    <name type="scientific">Nocardiopsis suaedae</name>
    <dbReference type="NCBI Taxonomy" id="3018444"/>
    <lineage>
        <taxon>Bacteria</taxon>
        <taxon>Bacillati</taxon>
        <taxon>Actinomycetota</taxon>
        <taxon>Actinomycetes</taxon>
        <taxon>Streptosporangiales</taxon>
        <taxon>Nocardiopsidaceae</taxon>
        <taxon>Nocardiopsis</taxon>
    </lineage>
</organism>
<comment type="caution">
    <text evidence="1">The sequence shown here is derived from an EMBL/GenBank/DDBJ whole genome shotgun (WGS) entry which is preliminary data.</text>
</comment>
<reference evidence="1" key="1">
    <citation type="submission" date="2023-01" db="EMBL/GenBank/DDBJ databases">
        <title>Draft genome sequence of Nocardiopsis sp. LSu2-4 isolated from halophytes.</title>
        <authorList>
            <person name="Duangmal K."/>
            <person name="Chantavorakit T."/>
        </authorList>
    </citation>
    <scope>NUCLEOTIDE SEQUENCE</scope>
    <source>
        <strain evidence="1">LSu2-4</strain>
    </source>
</reference>
<dbReference type="Pfam" id="PF07070">
    <property type="entry name" value="Spo0M"/>
    <property type="match status" value="1"/>
</dbReference>
<proteinExistence type="predicted"/>
<accession>A0ABT4TJP5</accession>
<dbReference type="InterPro" id="IPR009776">
    <property type="entry name" value="Spore_0_M"/>
</dbReference>
<protein>
    <submittedName>
        <fullName evidence="1">Sporulation protein</fullName>
    </submittedName>
</protein>
<dbReference type="Proteomes" id="UP001165685">
    <property type="component" value="Unassembled WGS sequence"/>
</dbReference>
<dbReference type="PANTHER" id="PTHR40053:SF1">
    <property type="entry name" value="SPORULATION-CONTROL PROTEIN SPO0M"/>
    <property type="match status" value="1"/>
</dbReference>
<evidence type="ECO:0000313" key="2">
    <source>
        <dbReference type="Proteomes" id="UP001165685"/>
    </source>
</evidence>